<proteinExistence type="predicted"/>
<reference evidence="1" key="1">
    <citation type="journal article" date="2015" name="Nature">
        <title>Complex archaea that bridge the gap between prokaryotes and eukaryotes.</title>
        <authorList>
            <person name="Spang A."/>
            <person name="Saw J.H."/>
            <person name="Jorgensen S.L."/>
            <person name="Zaremba-Niedzwiedzka K."/>
            <person name="Martijn J."/>
            <person name="Lind A.E."/>
            <person name="van Eijk R."/>
            <person name="Schleper C."/>
            <person name="Guy L."/>
            <person name="Ettema T.J."/>
        </authorList>
    </citation>
    <scope>NUCLEOTIDE SEQUENCE</scope>
</reference>
<dbReference type="EMBL" id="LAZR01032551">
    <property type="protein sequence ID" value="KKL50566.1"/>
    <property type="molecule type" value="Genomic_DNA"/>
</dbReference>
<organism evidence="1">
    <name type="scientific">marine sediment metagenome</name>
    <dbReference type="NCBI Taxonomy" id="412755"/>
    <lineage>
        <taxon>unclassified sequences</taxon>
        <taxon>metagenomes</taxon>
        <taxon>ecological metagenomes</taxon>
    </lineage>
</organism>
<accession>A0A0F9DA11</accession>
<evidence type="ECO:0000313" key="1">
    <source>
        <dbReference type="EMBL" id="KKL50566.1"/>
    </source>
</evidence>
<name>A0A0F9DA11_9ZZZZ</name>
<comment type="caution">
    <text evidence="1">The sequence shown here is derived from an EMBL/GenBank/DDBJ whole genome shotgun (WGS) entry which is preliminary data.</text>
</comment>
<dbReference type="AlphaFoldDB" id="A0A0F9DA11"/>
<protein>
    <submittedName>
        <fullName evidence="1">Uncharacterized protein</fullName>
    </submittedName>
</protein>
<sequence length="279" mass="29647">MASDIVLTNVVGQVQRLTAKADEIWRRGTIIGYDSGWVRADADAAANIYGQLISLTAADGNDPGDNQFVACRACDIFDVDAPFTAATAQYLSGTAGGFTETRPTTDGDLIQVVGWSYDDSHAFLKMNAPIEYEIFLSPDPLDTTGEPGLGSADTGWPGPQVDATGESFYFKGRFPSGLVGAIAEARVIFNSINASAFDNDVSIVGGYDGASNVQDTGAPITAGDWNVDTNDLLLYQDISSLIDADFYKPGRNFAVFCDPDGITNDATVIGLSIRGWRLP</sequence>
<gene>
    <name evidence="1" type="ORF">LCGC14_2304210</name>
</gene>